<dbReference type="AlphaFoldDB" id="A0A3G2S9B3"/>
<evidence type="ECO:0000256" key="3">
    <source>
        <dbReference type="SAM" id="MobiDB-lite"/>
    </source>
</evidence>
<dbReference type="InterPro" id="IPR024337">
    <property type="entry name" value="tRNA_splic_suSen54"/>
</dbReference>
<evidence type="ECO:0000313" key="5">
    <source>
        <dbReference type="EMBL" id="AYO44694.1"/>
    </source>
</evidence>
<dbReference type="Proteomes" id="UP000269793">
    <property type="component" value="Chromosome VII"/>
</dbReference>
<gene>
    <name evidence="5" type="primary">sen54</name>
    <name evidence="5" type="ORF">DNF11_3744</name>
</gene>
<dbReference type="PANTHER" id="PTHR21027">
    <property type="entry name" value="TRNA-SPLICING ENDONUCLEASE SUBUNIT SEN54"/>
    <property type="match status" value="1"/>
</dbReference>
<organism evidence="5 6">
    <name type="scientific">Malassezia restricta (strain ATCC 96810 / NBRC 103918 / CBS 7877)</name>
    <name type="common">Seborrheic dermatitis infection agent</name>
    <dbReference type="NCBI Taxonomy" id="425264"/>
    <lineage>
        <taxon>Eukaryota</taxon>
        <taxon>Fungi</taxon>
        <taxon>Dikarya</taxon>
        <taxon>Basidiomycota</taxon>
        <taxon>Ustilaginomycotina</taxon>
        <taxon>Malasseziomycetes</taxon>
        <taxon>Malasseziales</taxon>
        <taxon>Malasseziaceae</taxon>
        <taxon>Malassezia</taxon>
    </lineage>
</organism>
<evidence type="ECO:0000256" key="1">
    <source>
        <dbReference type="ARBA" id="ARBA00005736"/>
    </source>
</evidence>
<name>A0A3G2S9B3_MALR7</name>
<reference evidence="5 6" key="1">
    <citation type="submission" date="2018-10" db="EMBL/GenBank/DDBJ databases">
        <title>Complete genome sequence of Malassezia restricta CBS 7877.</title>
        <authorList>
            <person name="Morand S.C."/>
            <person name="Bertignac M."/>
            <person name="Iltis A."/>
            <person name="Kolder I."/>
            <person name="Pirovano W."/>
            <person name="Jourdain R."/>
            <person name="Clavaud C."/>
        </authorList>
    </citation>
    <scope>NUCLEOTIDE SEQUENCE [LARGE SCALE GENOMIC DNA]</scope>
    <source>
        <strain evidence="5 6">CBS 7877</strain>
    </source>
</reference>
<keyword evidence="5" id="KW-0255">Endonuclease</keyword>
<dbReference type="STRING" id="425264.A0A3G2S9B3"/>
<dbReference type="InterPro" id="IPR024336">
    <property type="entry name" value="tRNA_splic_suSen54_N"/>
</dbReference>
<dbReference type="OrthoDB" id="3343226at2759"/>
<evidence type="ECO:0000313" key="6">
    <source>
        <dbReference type="Proteomes" id="UP000269793"/>
    </source>
</evidence>
<evidence type="ECO:0000256" key="2">
    <source>
        <dbReference type="ARBA" id="ARBA00022694"/>
    </source>
</evidence>
<dbReference type="PANTHER" id="PTHR21027:SF1">
    <property type="entry name" value="TRNA-SPLICING ENDONUCLEASE SUBUNIT SEN54"/>
    <property type="match status" value="1"/>
</dbReference>
<sequence>MEDDKLARATPAQGDSDEEEDMPDYRVLSALSSKHLSAGGMSTDASAPSIPKRGEKDFEPTGFGGQTKVLEQSRHALFTTISLPRAHSSKTLCTATWDPHFQRAFVHAQRGQSCTHMGVSQRRRVESGQNQTCLELFPEEAIYLIERGALDCRWTQTPGTVPSADAFLSCIPISVSQAFSHLMGQEGCTMARYQIYAYLKRLGYIVQRASLVDQLRAPDPSKLSTPKKSVLVGLLLGWWRTCTRICSMIYQFLRWCIRKLCTRQRGLLGISATDSFDTVFDTLRIAATDEPKSPTKLVQDESLQPFFYAWRPASHFKRTHPPPPEFRICVLETDQHPMLNGHDFDTLFSHIPIPSSTGSQGDDRELAEVRAQNRRAYGKQRTARVPPATTRNPSRLRSLISRLTWILHVLQTFLSKWGISCAKVKQTRTNVYIPLKAGRRNVVVAIVDQGTMSLLRFGEAQFNEWRLAGHVP</sequence>
<dbReference type="VEuPathDB" id="FungiDB:DNF11_3744"/>
<comment type="similarity">
    <text evidence="1">Belongs to the SEN54 family.</text>
</comment>
<feature type="region of interest" description="Disordered" evidence="3">
    <location>
        <begin position="1"/>
        <end position="65"/>
    </location>
</feature>
<proteinExistence type="inferred from homology"/>
<dbReference type="Pfam" id="PF12928">
    <property type="entry name" value="tRNA_int_end_N2"/>
    <property type="match status" value="1"/>
</dbReference>
<evidence type="ECO:0000259" key="4">
    <source>
        <dbReference type="Pfam" id="PF12928"/>
    </source>
</evidence>
<dbReference type="EMBL" id="CP033154">
    <property type="protein sequence ID" value="AYO44694.1"/>
    <property type="molecule type" value="Genomic_DNA"/>
</dbReference>
<dbReference type="GO" id="GO:0000379">
    <property type="term" value="P:tRNA-type intron splice site recognition and cleavage"/>
    <property type="evidence" value="ECO:0007669"/>
    <property type="project" value="TreeGrafter"/>
</dbReference>
<keyword evidence="5" id="KW-0378">Hydrolase</keyword>
<keyword evidence="2" id="KW-0819">tRNA processing</keyword>
<keyword evidence="5" id="KW-0540">Nuclease</keyword>
<feature type="domain" description="tRNA-splicing endonuclease subunit Sen54 N-terminal" evidence="4">
    <location>
        <begin position="78"/>
        <end position="154"/>
    </location>
</feature>
<accession>A0A3G2S9B3</accession>
<keyword evidence="6" id="KW-1185">Reference proteome</keyword>
<dbReference type="GO" id="GO:0004519">
    <property type="term" value="F:endonuclease activity"/>
    <property type="evidence" value="ECO:0007669"/>
    <property type="project" value="UniProtKB-KW"/>
</dbReference>
<dbReference type="GO" id="GO:0000214">
    <property type="term" value="C:tRNA-intron endonuclease complex"/>
    <property type="evidence" value="ECO:0007669"/>
    <property type="project" value="TreeGrafter"/>
</dbReference>
<protein>
    <submittedName>
        <fullName evidence="5">Putative tRNA-splicing endonuclease subunit sen54</fullName>
    </submittedName>
</protein>